<evidence type="ECO:0000259" key="6">
    <source>
        <dbReference type="PROSITE" id="PS51635"/>
    </source>
</evidence>
<evidence type="ECO:0000256" key="4">
    <source>
        <dbReference type="PROSITE-ProRule" id="PRU01161"/>
    </source>
</evidence>
<keyword evidence="8" id="KW-1185">Reference proteome</keyword>
<feature type="compositionally biased region" description="Basic and acidic residues" evidence="5">
    <location>
        <begin position="548"/>
        <end position="557"/>
    </location>
</feature>
<evidence type="ECO:0000313" key="8">
    <source>
        <dbReference type="Proteomes" id="UP001345013"/>
    </source>
</evidence>
<evidence type="ECO:0000256" key="2">
    <source>
        <dbReference type="ARBA" id="ARBA00022963"/>
    </source>
</evidence>
<keyword evidence="2 4" id="KW-0442">Lipid degradation</keyword>
<feature type="active site" description="Nucleophile" evidence="4">
    <location>
        <position position="63"/>
    </location>
</feature>
<keyword evidence="3 4" id="KW-0443">Lipid metabolism</keyword>
<protein>
    <recommendedName>
        <fullName evidence="6">PNPLA domain-containing protein</fullName>
    </recommendedName>
</protein>
<reference evidence="7 8" key="1">
    <citation type="submission" date="2023-08" db="EMBL/GenBank/DDBJ databases">
        <title>Black Yeasts Isolated from many extreme environments.</title>
        <authorList>
            <person name="Coleine C."/>
            <person name="Stajich J.E."/>
            <person name="Selbmann L."/>
        </authorList>
    </citation>
    <scope>NUCLEOTIDE SEQUENCE [LARGE SCALE GENOMIC DNA]</scope>
    <source>
        <strain evidence="7 8">CCFEE 5885</strain>
    </source>
</reference>
<feature type="region of interest" description="Disordered" evidence="5">
    <location>
        <begin position="407"/>
        <end position="564"/>
    </location>
</feature>
<evidence type="ECO:0000256" key="5">
    <source>
        <dbReference type="SAM" id="MobiDB-lite"/>
    </source>
</evidence>
<sequence length="564" mass="63008">MVAGGKTIRVLSLDGGGVRGLSSIVILSHLLHLVAQQLEPSHDVGAHDELLPSELFDHIVGTSTGGLIAMMLVKLNMPVSECIKAYKELLPRIFGRRQFGSCIGGLVVPRYSDKTFQICIQEVIDKYGKRESGETIRFMEEANIKSNKSYCTVVCRELSPSGGRMNQPAFICSHYCRSTRKEDGKYIPCELWKICRATTAAPTFFRNITINGRTFIDGAFGNTNNPTRKAHFHFLENVSGYRDCDVIWMNIGTGSPKPHHDVVSNTSRRASVVTLATTYKRTWEDRLIPRAILEAKNLLRDLQAIATDSDRVEEEMEDIINSKSNSQQITFARVSANNGVAEIQLDDWRSLDKIEQLTRVYLQRPEVQAKLQVMADELARETLRRRQLLPKKRSWTSDPPSLLLPPFLQREGDVSPLPSPVITLSRPNRDSQHTASLPLTPSPISPMTTTGTRTEPHNDEAELTLEGPPPRTTVKPARTHRQAQSESNIYTDPDTSPVLKTRDRAPSKSTQDLLASVSGLPGMSAPNEINEKRFSNQKWAGYVRAGRRTSDVGDDKLKRRTTVL</sequence>
<dbReference type="PANTHER" id="PTHR24185">
    <property type="entry name" value="CALCIUM-INDEPENDENT PHOSPHOLIPASE A2-GAMMA"/>
    <property type="match status" value="1"/>
</dbReference>
<feature type="compositionally biased region" description="Polar residues" evidence="5">
    <location>
        <begin position="482"/>
        <end position="494"/>
    </location>
</feature>
<proteinExistence type="predicted"/>
<dbReference type="Proteomes" id="UP001345013">
    <property type="component" value="Unassembled WGS sequence"/>
</dbReference>
<dbReference type="Pfam" id="PF01734">
    <property type="entry name" value="Patatin"/>
    <property type="match status" value="1"/>
</dbReference>
<feature type="short sequence motif" description="DGA/G" evidence="4">
    <location>
        <begin position="217"/>
        <end position="219"/>
    </location>
</feature>
<feature type="active site" description="Proton acceptor" evidence="4">
    <location>
        <position position="217"/>
    </location>
</feature>
<accession>A0ABR0KN22</accession>
<keyword evidence="1 4" id="KW-0378">Hydrolase</keyword>
<dbReference type="PANTHER" id="PTHR24185:SF1">
    <property type="entry name" value="CALCIUM-INDEPENDENT PHOSPHOLIPASE A2-GAMMA"/>
    <property type="match status" value="1"/>
</dbReference>
<dbReference type="PROSITE" id="PS51635">
    <property type="entry name" value="PNPLA"/>
    <property type="match status" value="1"/>
</dbReference>
<evidence type="ECO:0000256" key="3">
    <source>
        <dbReference type="ARBA" id="ARBA00023098"/>
    </source>
</evidence>
<dbReference type="SUPFAM" id="SSF52151">
    <property type="entry name" value="FabD/lysophospholipase-like"/>
    <property type="match status" value="1"/>
</dbReference>
<gene>
    <name evidence="7" type="ORF">LTR24_001023</name>
</gene>
<evidence type="ECO:0000256" key="1">
    <source>
        <dbReference type="ARBA" id="ARBA00022801"/>
    </source>
</evidence>
<organism evidence="7 8">
    <name type="scientific">Lithohypha guttulata</name>
    <dbReference type="NCBI Taxonomy" id="1690604"/>
    <lineage>
        <taxon>Eukaryota</taxon>
        <taxon>Fungi</taxon>
        <taxon>Dikarya</taxon>
        <taxon>Ascomycota</taxon>
        <taxon>Pezizomycotina</taxon>
        <taxon>Eurotiomycetes</taxon>
        <taxon>Chaetothyriomycetidae</taxon>
        <taxon>Chaetothyriales</taxon>
        <taxon>Trichomeriaceae</taxon>
        <taxon>Lithohypha</taxon>
    </lineage>
</organism>
<feature type="short sequence motif" description="GXGXXG" evidence="4">
    <location>
        <begin position="15"/>
        <end position="20"/>
    </location>
</feature>
<comment type="caution">
    <text evidence="7">The sequence shown here is derived from an EMBL/GenBank/DDBJ whole genome shotgun (WGS) entry which is preliminary data.</text>
</comment>
<dbReference type="InterPro" id="IPR016035">
    <property type="entry name" value="Acyl_Trfase/lysoPLipase"/>
</dbReference>
<dbReference type="Gene3D" id="3.40.1090.10">
    <property type="entry name" value="Cytosolic phospholipase A2 catalytic domain"/>
    <property type="match status" value="1"/>
</dbReference>
<evidence type="ECO:0000313" key="7">
    <source>
        <dbReference type="EMBL" id="KAK5100228.1"/>
    </source>
</evidence>
<feature type="short sequence motif" description="GXSXG" evidence="4">
    <location>
        <begin position="61"/>
        <end position="65"/>
    </location>
</feature>
<name>A0ABR0KN22_9EURO</name>
<dbReference type="EMBL" id="JAVRRG010000007">
    <property type="protein sequence ID" value="KAK5100228.1"/>
    <property type="molecule type" value="Genomic_DNA"/>
</dbReference>
<feature type="domain" description="PNPLA" evidence="6">
    <location>
        <begin position="11"/>
        <end position="231"/>
    </location>
</feature>
<dbReference type="InterPro" id="IPR002641">
    <property type="entry name" value="PNPLA_dom"/>
</dbReference>